<organism evidence="3 4">
    <name type="scientific">Gigaspora margarita</name>
    <dbReference type="NCBI Taxonomy" id="4874"/>
    <lineage>
        <taxon>Eukaryota</taxon>
        <taxon>Fungi</taxon>
        <taxon>Fungi incertae sedis</taxon>
        <taxon>Mucoromycota</taxon>
        <taxon>Glomeromycotina</taxon>
        <taxon>Glomeromycetes</taxon>
        <taxon>Diversisporales</taxon>
        <taxon>Gigasporaceae</taxon>
        <taxon>Gigaspora</taxon>
    </lineage>
</organism>
<feature type="compositionally biased region" description="Basic and acidic residues" evidence="1">
    <location>
        <begin position="753"/>
        <end position="769"/>
    </location>
</feature>
<feature type="compositionally biased region" description="Basic and acidic residues" evidence="1">
    <location>
        <begin position="377"/>
        <end position="489"/>
    </location>
</feature>
<feature type="compositionally biased region" description="Basic and acidic residues" evidence="1">
    <location>
        <begin position="160"/>
        <end position="172"/>
    </location>
</feature>
<feature type="compositionally biased region" description="Basic and acidic residues" evidence="1">
    <location>
        <begin position="124"/>
        <end position="138"/>
    </location>
</feature>
<feature type="compositionally biased region" description="Basic and acidic residues" evidence="1">
    <location>
        <begin position="909"/>
        <end position="922"/>
    </location>
</feature>
<feature type="compositionally biased region" description="Basic and acidic residues" evidence="1">
    <location>
        <begin position="505"/>
        <end position="527"/>
    </location>
</feature>
<dbReference type="Gene3D" id="2.20.70.10">
    <property type="match status" value="1"/>
</dbReference>
<feature type="region of interest" description="Disordered" evidence="1">
    <location>
        <begin position="882"/>
        <end position="922"/>
    </location>
</feature>
<dbReference type="CDD" id="cd00201">
    <property type="entry name" value="WW"/>
    <property type="match status" value="1"/>
</dbReference>
<protein>
    <recommendedName>
        <fullName evidence="2">WW domain-containing protein</fullName>
    </recommendedName>
</protein>
<dbReference type="InterPro" id="IPR001202">
    <property type="entry name" value="WW_dom"/>
</dbReference>
<feature type="compositionally biased region" description="Polar residues" evidence="1">
    <location>
        <begin position="882"/>
        <end position="904"/>
    </location>
</feature>
<dbReference type="PROSITE" id="PS01159">
    <property type="entry name" value="WW_DOMAIN_1"/>
    <property type="match status" value="1"/>
</dbReference>
<feature type="region of interest" description="Disordered" evidence="1">
    <location>
        <begin position="307"/>
        <end position="658"/>
    </location>
</feature>
<dbReference type="Pfam" id="PF00397">
    <property type="entry name" value="WW"/>
    <property type="match status" value="1"/>
</dbReference>
<name>A0A8H4AP76_GIGMA</name>
<feature type="region of interest" description="Disordered" evidence="1">
    <location>
        <begin position="683"/>
        <end position="702"/>
    </location>
</feature>
<dbReference type="InterPro" id="IPR036020">
    <property type="entry name" value="WW_dom_sf"/>
</dbReference>
<feature type="compositionally biased region" description="Polar residues" evidence="1">
    <location>
        <begin position="139"/>
        <end position="158"/>
    </location>
</feature>
<dbReference type="AlphaFoldDB" id="A0A8H4AP76"/>
<feature type="compositionally biased region" description="Basic and acidic residues" evidence="1">
    <location>
        <begin position="85"/>
        <end position="115"/>
    </location>
</feature>
<dbReference type="SUPFAM" id="SSF51045">
    <property type="entry name" value="WW domain"/>
    <property type="match status" value="1"/>
</dbReference>
<evidence type="ECO:0000256" key="1">
    <source>
        <dbReference type="SAM" id="MobiDB-lite"/>
    </source>
</evidence>
<keyword evidence="4" id="KW-1185">Reference proteome</keyword>
<dbReference type="Proteomes" id="UP000439903">
    <property type="component" value="Unassembled WGS sequence"/>
</dbReference>
<feature type="compositionally biased region" description="Polar residues" evidence="1">
    <location>
        <begin position="11"/>
        <end position="41"/>
    </location>
</feature>
<feature type="compositionally biased region" description="Polar residues" evidence="1">
    <location>
        <begin position="491"/>
        <end position="504"/>
    </location>
</feature>
<dbReference type="EMBL" id="WTPW01000365">
    <property type="protein sequence ID" value="KAF0519136.1"/>
    <property type="molecule type" value="Genomic_DNA"/>
</dbReference>
<dbReference type="OrthoDB" id="2408742at2759"/>
<evidence type="ECO:0000313" key="4">
    <source>
        <dbReference type="Proteomes" id="UP000439903"/>
    </source>
</evidence>
<feature type="compositionally biased region" description="Basic and acidic residues" evidence="1">
    <location>
        <begin position="723"/>
        <end position="744"/>
    </location>
</feature>
<gene>
    <name evidence="3" type="ORF">F8M41_016652</name>
</gene>
<dbReference type="PROSITE" id="PS50020">
    <property type="entry name" value="WW_DOMAIN_2"/>
    <property type="match status" value="1"/>
</dbReference>
<feature type="compositionally biased region" description="Basic and acidic residues" evidence="1">
    <location>
        <begin position="594"/>
        <end position="637"/>
    </location>
</feature>
<sequence length="1144" mass="135543">MPADRAMPPRNQRNSNKATNSRNQGDAQSFPPNQQLSTNDSPKQRKKRIQISDQLQQTQQPRQSVFERLGTKNAAAAPLPRQPKNKKEIKDHIPINEPRKTRRISDSRKAERDLSEGEISQEVGKFKDRQLIEPKSKTDSSFNKNSVEPIKNNTSHSKNTFREDLKSEKSIIHDSTTTTTTTTPKDHSSTNLKDSKDNISSILSNSFHQINRTRDADNELSGGIQHSSYDTISHDEDDHQNITNDEMDKIHILNLQKVHDENLSSIDNNSNEISIKKRKISHDDIIEGEESEDAAKEDVVSIQADDDFSLHSDNDDGYPGYLSPPDDGQLPMDHDFIDHEKSSSHSDSIQGRERFREKDLLRSKDNNDLNKNFHNRQNSDDSRVSEKDRNLDRINRDNHHVPPHKDDRRRIPYDRDSREKLRDERYNRTNVPIRDHRDHRPHEVERDRRERERQERYNQSVLEDKAHFDNQRRPDRFLRDDRGRNDHGNRTPTADTSSNSTVRGDTSERLITRRDDRTTNVRQKNDTQNDSNFQDNRNRDRDPVQRNIQQNIQSELDRPEKRKKDESEVTERKPYLDREQRNDPPIQPIQQRIPEYRPREKDRDIRQRDEFVTKDNMRLTINRDQDRELPTRRDDRTSGLPDLYRPSSDHHIREPDRRPIREFDRDYRDRDLRAEPIGIDRYRGDYSRENNQGRDRMLDNHPREIERRMSWDFDNRGGASTFSDKDQIDHRRERDRERPREVGHKSRSTSAELKNDSHKHSYDFHQREPERRITRDVVENDQMNRTNRAESIRRVEIDRHSHFINDKYHDSNHDFSLDALQREEQDIDLQSKDLKIDQVMDDELLPEPWQKCMSRKNKLYYFNPLTRESRWTFPTEEFGKRLTTNESESNRQISPSGMNYSTQNRLRRSSNEDDRNIYNGGEDRMETSTEINEFRMNNRRSSREFNNKSNERADLENGIPLTETRTPNDVILETEPNANFTASDEEAWRTEDDIIDDVLADTEPESLFLFRRSRSPSPTSNLLSDDDIIRRQIAPIWNHITSSVAGDELFQQFEQIMNNNNNNNNNSNNNSFKKKMRILNSRKEFDRRRAIFGGKRMVRYKHLFATSRQLSKTSCQDYFVYPKPMPEVSDSLFQSCIDIFQNRQ</sequence>
<dbReference type="SMART" id="SM00456">
    <property type="entry name" value="WW"/>
    <property type="match status" value="1"/>
</dbReference>
<feature type="compositionally biased region" description="Basic and acidic residues" evidence="1">
    <location>
        <begin position="332"/>
        <end position="368"/>
    </location>
</feature>
<feature type="compositionally biased region" description="Basic and acidic residues" evidence="1">
    <location>
        <begin position="647"/>
        <end position="658"/>
    </location>
</feature>
<accession>A0A8H4AP76</accession>
<evidence type="ECO:0000259" key="2">
    <source>
        <dbReference type="PROSITE" id="PS50020"/>
    </source>
</evidence>
<feature type="region of interest" description="Disordered" evidence="1">
    <location>
        <begin position="1"/>
        <end position="197"/>
    </location>
</feature>
<evidence type="ECO:0000313" key="3">
    <source>
        <dbReference type="EMBL" id="KAF0519136.1"/>
    </source>
</evidence>
<reference evidence="3 4" key="1">
    <citation type="journal article" date="2019" name="Environ. Microbiol.">
        <title>At the nexus of three kingdoms: the genome of the mycorrhizal fungus Gigaspora margarita provides insights into plant, endobacterial and fungal interactions.</title>
        <authorList>
            <person name="Venice F."/>
            <person name="Ghignone S."/>
            <person name="Salvioli di Fossalunga A."/>
            <person name="Amselem J."/>
            <person name="Novero M."/>
            <person name="Xianan X."/>
            <person name="Sedzielewska Toro K."/>
            <person name="Morin E."/>
            <person name="Lipzen A."/>
            <person name="Grigoriev I.V."/>
            <person name="Henrissat B."/>
            <person name="Martin F.M."/>
            <person name="Bonfante P."/>
        </authorList>
    </citation>
    <scope>NUCLEOTIDE SEQUENCE [LARGE SCALE GENOMIC DNA]</scope>
    <source>
        <strain evidence="3 4">BEG34</strain>
    </source>
</reference>
<feature type="region of interest" description="Disordered" evidence="1">
    <location>
        <begin position="709"/>
        <end position="769"/>
    </location>
</feature>
<feature type="compositionally biased region" description="Low complexity" evidence="1">
    <location>
        <begin position="51"/>
        <end position="60"/>
    </location>
</feature>
<feature type="domain" description="WW" evidence="2">
    <location>
        <begin position="843"/>
        <end position="876"/>
    </location>
</feature>
<proteinExistence type="predicted"/>
<feature type="compositionally biased region" description="Basic and acidic residues" evidence="1">
    <location>
        <begin position="184"/>
        <end position="197"/>
    </location>
</feature>
<feature type="compositionally biased region" description="Basic and acidic residues" evidence="1">
    <location>
        <begin position="555"/>
        <end position="582"/>
    </location>
</feature>
<comment type="caution">
    <text evidence="3">The sequence shown here is derived from an EMBL/GenBank/DDBJ whole genome shotgun (WGS) entry which is preliminary data.</text>
</comment>